<evidence type="ECO:0000259" key="1">
    <source>
        <dbReference type="PROSITE" id="PS51468"/>
    </source>
</evidence>
<comment type="caution">
    <text evidence="2">The sequence shown here is derived from an EMBL/GenBank/DDBJ whole genome shotgun (WGS) entry which is preliminary data.</text>
</comment>
<evidence type="ECO:0000313" key="2">
    <source>
        <dbReference type="EMBL" id="KAJ9584061.1"/>
    </source>
</evidence>
<dbReference type="InterPro" id="IPR013694">
    <property type="entry name" value="VIT"/>
</dbReference>
<dbReference type="PANTHER" id="PTHR10338:SF108">
    <property type="entry name" value="INTER-ALPHA-TRYPSIN INHIBITOR HEAVY CHAIN H4-LIKE PROTEIN"/>
    <property type="match status" value="1"/>
</dbReference>
<dbReference type="Pfam" id="PF08487">
    <property type="entry name" value="VIT"/>
    <property type="match status" value="1"/>
</dbReference>
<feature type="non-terminal residue" evidence="2">
    <location>
        <position position="1"/>
    </location>
</feature>
<reference evidence="2" key="1">
    <citation type="journal article" date="2023" name="IScience">
        <title>Live-bearing cockroach genome reveals convergent evolutionary mechanisms linked to viviparity in insects and beyond.</title>
        <authorList>
            <person name="Fouks B."/>
            <person name="Harrison M.C."/>
            <person name="Mikhailova A.A."/>
            <person name="Marchal E."/>
            <person name="English S."/>
            <person name="Carruthers M."/>
            <person name="Jennings E.C."/>
            <person name="Chiamaka E.L."/>
            <person name="Frigard R.A."/>
            <person name="Pippel M."/>
            <person name="Attardo G.M."/>
            <person name="Benoit J.B."/>
            <person name="Bornberg-Bauer E."/>
            <person name="Tobe S.S."/>
        </authorList>
    </citation>
    <scope>NUCLEOTIDE SEQUENCE</scope>
    <source>
        <strain evidence="2">Stay&amp;Tobe</strain>
    </source>
</reference>
<sequence>VSDSECGLEDEECSVVVSTLYVRSNIRYRYAKTVVYSKIANPANRTNQATFNVMLPETAFISKFFM</sequence>
<evidence type="ECO:0000313" key="3">
    <source>
        <dbReference type="Proteomes" id="UP001233999"/>
    </source>
</evidence>
<gene>
    <name evidence="2" type="ORF">L9F63_021598</name>
</gene>
<dbReference type="Proteomes" id="UP001233999">
    <property type="component" value="Unassembled WGS sequence"/>
</dbReference>
<organism evidence="2 3">
    <name type="scientific">Diploptera punctata</name>
    <name type="common">Pacific beetle cockroach</name>
    <dbReference type="NCBI Taxonomy" id="6984"/>
    <lineage>
        <taxon>Eukaryota</taxon>
        <taxon>Metazoa</taxon>
        <taxon>Ecdysozoa</taxon>
        <taxon>Arthropoda</taxon>
        <taxon>Hexapoda</taxon>
        <taxon>Insecta</taxon>
        <taxon>Pterygota</taxon>
        <taxon>Neoptera</taxon>
        <taxon>Polyneoptera</taxon>
        <taxon>Dictyoptera</taxon>
        <taxon>Blattodea</taxon>
        <taxon>Blaberoidea</taxon>
        <taxon>Blaberidae</taxon>
        <taxon>Diplopterinae</taxon>
        <taxon>Diploptera</taxon>
    </lineage>
</organism>
<dbReference type="EMBL" id="JASPKZ010007475">
    <property type="protein sequence ID" value="KAJ9584061.1"/>
    <property type="molecule type" value="Genomic_DNA"/>
</dbReference>
<accession>A0AAD7ZPB4</accession>
<keyword evidence="3" id="KW-1185">Reference proteome</keyword>
<reference evidence="2" key="2">
    <citation type="submission" date="2023-05" db="EMBL/GenBank/DDBJ databases">
        <authorList>
            <person name="Fouks B."/>
        </authorList>
    </citation>
    <scope>NUCLEOTIDE SEQUENCE</scope>
    <source>
        <strain evidence="2">Stay&amp;Tobe</strain>
        <tissue evidence="2">Testes</tissue>
    </source>
</reference>
<dbReference type="AlphaFoldDB" id="A0AAD7ZPB4"/>
<dbReference type="PANTHER" id="PTHR10338">
    <property type="entry name" value="INTER-ALPHA-TRYPSIN INHIBITOR HEAVY CHAIN FAMILY MEMBER"/>
    <property type="match status" value="1"/>
</dbReference>
<feature type="domain" description="VIT" evidence="1">
    <location>
        <begin position="1"/>
        <end position="66"/>
    </location>
</feature>
<protein>
    <recommendedName>
        <fullName evidence="1">VIT domain-containing protein</fullName>
    </recommendedName>
</protein>
<proteinExistence type="predicted"/>
<dbReference type="InterPro" id="IPR050934">
    <property type="entry name" value="ITIH"/>
</dbReference>
<dbReference type="PROSITE" id="PS51468">
    <property type="entry name" value="VIT"/>
    <property type="match status" value="1"/>
</dbReference>
<name>A0AAD7ZPB4_DIPPU</name>